<keyword evidence="2 6" id="KW-0812">Transmembrane</keyword>
<accession>A0AAN6RPN2</accession>
<gene>
    <name evidence="7" type="ORF">C8A05DRAFT_38580</name>
</gene>
<evidence type="ECO:0000313" key="8">
    <source>
        <dbReference type="Proteomes" id="UP001303889"/>
    </source>
</evidence>
<dbReference type="GO" id="GO:0016020">
    <property type="term" value="C:membrane"/>
    <property type="evidence" value="ECO:0007669"/>
    <property type="project" value="UniProtKB-SubCell"/>
</dbReference>
<comment type="subcellular location">
    <subcellularLocation>
        <location evidence="1">Membrane</location>
        <topology evidence="1">Single-pass membrane protein</topology>
    </subcellularLocation>
</comment>
<feature type="compositionally biased region" description="Polar residues" evidence="5">
    <location>
        <begin position="381"/>
        <end position="398"/>
    </location>
</feature>
<evidence type="ECO:0000256" key="2">
    <source>
        <dbReference type="ARBA" id="ARBA00022692"/>
    </source>
</evidence>
<feature type="compositionally biased region" description="Low complexity" evidence="5">
    <location>
        <begin position="321"/>
        <end position="344"/>
    </location>
</feature>
<feature type="compositionally biased region" description="Polar residues" evidence="5">
    <location>
        <begin position="58"/>
        <end position="67"/>
    </location>
</feature>
<sequence>MRVTGPTQRRRNHAWLQMRSLEKARLAQRQQLQAGDSSDLDNSADDSADDSDNRSANRGNQPAQTLRSSAASPLASATVGAGRAARVLPTPVARGAQARRKRSARDQAARLAYLHRRDDDSDDDDGASSGNESDESNTGGAGSQTQPVRVSPSPTLARPVANPIASLVGSPVTSPIASRVASPVVNPVADLVASPPASTTVRAGLGRTARQPSNVGTSPALGVTFGAEEGAVVDVETETDGIDSGVESVTDGIESDSENESSTAPPAATSPAAAPPPLPPPALTSETATSTIQAVPPPGTTSVAVTSAAATSAVESPPPLTSSSSAKSSSAATSTRTSTSLGSSRIAPQPIVTMVPIARPSGDSNSSLDRLVTSLIGTAPARTTPSPTVPMTGNTQSGDPGAGSPSREADQKGDGLGLGTAQKNKLSGGAVAGIVIGVLVFVALVAAAAFFWRKHRRDRGLSFLPQPRFRLRDDEPRAPSVTQPLPGRVAGNSQVKTNTQIMDELMKAAYATDNGFNDMEGGYAPLSASKQHPLQQQPPLQSMISAAPQLPARQQASSFFMDEKAYAALAGPLTPRESKQKKPVMKWLDEVKTPTQPNGPEMPPTPELPPSATLPRMPAGGPGGDSRIPDPPRPAYYGRDTMTTDTTNTSVRWYG</sequence>
<dbReference type="Proteomes" id="UP001303889">
    <property type="component" value="Unassembled WGS sequence"/>
</dbReference>
<evidence type="ECO:0000256" key="6">
    <source>
        <dbReference type="SAM" id="Phobius"/>
    </source>
</evidence>
<feature type="compositionally biased region" description="Low complexity" evidence="5">
    <location>
        <begin position="260"/>
        <end position="272"/>
    </location>
</feature>
<protein>
    <submittedName>
        <fullName evidence="7">Uncharacterized protein</fullName>
    </submittedName>
</protein>
<feature type="compositionally biased region" description="Low complexity" evidence="5">
    <location>
        <begin position="640"/>
        <end position="649"/>
    </location>
</feature>
<feature type="compositionally biased region" description="Low complexity" evidence="5">
    <location>
        <begin position="300"/>
        <end position="314"/>
    </location>
</feature>
<dbReference type="AlphaFoldDB" id="A0AAN6RPN2"/>
<reference evidence="7" key="1">
    <citation type="journal article" date="2023" name="Mol. Phylogenet. Evol.">
        <title>Genome-scale phylogeny and comparative genomics of the fungal order Sordariales.</title>
        <authorList>
            <person name="Hensen N."/>
            <person name="Bonometti L."/>
            <person name="Westerberg I."/>
            <person name="Brannstrom I.O."/>
            <person name="Guillou S."/>
            <person name="Cros-Aarteil S."/>
            <person name="Calhoun S."/>
            <person name="Haridas S."/>
            <person name="Kuo A."/>
            <person name="Mondo S."/>
            <person name="Pangilinan J."/>
            <person name="Riley R."/>
            <person name="LaButti K."/>
            <person name="Andreopoulos B."/>
            <person name="Lipzen A."/>
            <person name="Chen C."/>
            <person name="Yan M."/>
            <person name="Daum C."/>
            <person name="Ng V."/>
            <person name="Clum A."/>
            <person name="Steindorff A."/>
            <person name="Ohm R.A."/>
            <person name="Martin F."/>
            <person name="Silar P."/>
            <person name="Natvig D.O."/>
            <person name="Lalanne C."/>
            <person name="Gautier V."/>
            <person name="Ament-Velasquez S.L."/>
            <person name="Kruys A."/>
            <person name="Hutchinson M.I."/>
            <person name="Powell A.J."/>
            <person name="Barry K."/>
            <person name="Miller A.N."/>
            <person name="Grigoriev I.V."/>
            <person name="Debuchy R."/>
            <person name="Gladieux P."/>
            <person name="Hiltunen Thoren M."/>
            <person name="Johannesson H."/>
        </authorList>
    </citation>
    <scope>NUCLEOTIDE SEQUENCE</scope>
    <source>
        <strain evidence="7">CBS 103.79</strain>
    </source>
</reference>
<keyword evidence="4 6" id="KW-0472">Membrane</keyword>
<feature type="compositionally biased region" description="Pro residues" evidence="5">
    <location>
        <begin position="600"/>
        <end position="609"/>
    </location>
</feature>
<feature type="compositionally biased region" description="Acidic residues" evidence="5">
    <location>
        <begin position="38"/>
        <end position="50"/>
    </location>
</feature>
<feature type="compositionally biased region" description="Low complexity" evidence="5">
    <location>
        <begin position="27"/>
        <end position="37"/>
    </location>
</feature>
<feature type="compositionally biased region" description="Pro residues" evidence="5">
    <location>
        <begin position="273"/>
        <end position="282"/>
    </location>
</feature>
<reference evidence="7" key="2">
    <citation type="submission" date="2023-05" db="EMBL/GenBank/DDBJ databases">
        <authorList>
            <consortium name="Lawrence Berkeley National Laboratory"/>
            <person name="Steindorff A."/>
            <person name="Hensen N."/>
            <person name="Bonometti L."/>
            <person name="Westerberg I."/>
            <person name="Brannstrom I.O."/>
            <person name="Guillou S."/>
            <person name="Cros-Aarteil S."/>
            <person name="Calhoun S."/>
            <person name="Haridas S."/>
            <person name="Kuo A."/>
            <person name="Mondo S."/>
            <person name="Pangilinan J."/>
            <person name="Riley R."/>
            <person name="Labutti K."/>
            <person name="Andreopoulos B."/>
            <person name="Lipzen A."/>
            <person name="Chen C."/>
            <person name="Yanf M."/>
            <person name="Daum C."/>
            <person name="Ng V."/>
            <person name="Clum A."/>
            <person name="Ohm R."/>
            <person name="Martin F."/>
            <person name="Silar P."/>
            <person name="Natvig D."/>
            <person name="Lalanne C."/>
            <person name="Gautier V."/>
            <person name="Ament-Velasquez S.L."/>
            <person name="Kruys A."/>
            <person name="Hutchinson M.I."/>
            <person name="Powell A.J."/>
            <person name="Barry K."/>
            <person name="Miller A.N."/>
            <person name="Grigoriev I.V."/>
            <person name="Debuchy R."/>
            <person name="Gladieux P."/>
            <person name="Thoren M.H."/>
            <person name="Johannesson H."/>
        </authorList>
    </citation>
    <scope>NUCLEOTIDE SEQUENCE</scope>
    <source>
        <strain evidence="7">CBS 103.79</strain>
    </source>
</reference>
<keyword evidence="8" id="KW-1185">Reference proteome</keyword>
<dbReference type="EMBL" id="MU856056">
    <property type="protein sequence ID" value="KAK3897843.1"/>
    <property type="molecule type" value="Genomic_DNA"/>
</dbReference>
<feature type="region of interest" description="Disordered" evidence="5">
    <location>
        <begin position="235"/>
        <end position="347"/>
    </location>
</feature>
<evidence type="ECO:0000256" key="5">
    <source>
        <dbReference type="SAM" id="MobiDB-lite"/>
    </source>
</evidence>
<name>A0AAN6RPN2_9PEZI</name>
<evidence type="ECO:0000256" key="1">
    <source>
        <dbReference type="ARBA" id="ARBA00004167"/>
    </source>
</evidence>
<feature type="region of interest" description="Disordered" evidence="5">
    <location>
        <begin position="112"/>
        <end position="156"/>
    </location>
</feature>
<keyword evidence="3 6" id="KW-1133">Transmembrane helix</keyword>
<evidence type="ECO:0000256" key="4">
    <source>
        <dbReference type="ARBA" id="ARBA00023136"/>
    </source>
</evidence>
<feature type="transmembrane region" description="Helical" evidence="6">
    <location>
        <begin position="430"/>
        <end position="452"/>
    </location>
</feature>
<feature type="compositionally biased region" description="Polar residues" evidence="5">
    <location>
        <begin position="143"/>
        <end position="154"/>
    </location>
</feature>
<organism evidence="7 8">
    <name type="scientific">Staphylotrichum tortipilum</name>
    <dbReference type="NCBI Taxonomy" id="2831512"/>
    <lineage>
        <taxon>Eukaryota</taxon>
        <taxon>Fungi</taxon>
        <taxon>Dikarya</taxon>
        <taxon>Ascomycota</taxon>
        <taxon>Pezizomycotina</taxon>
        <taxon>Sordariomycetes</taxon>
        <taxon>Sordariomycetidae</taxon>
        <taxon>Sordariales</taxon>
        <taxon>Chaetomiaceae</taxon>
        <taxon>Staphylotrichum</taxon>
    </lineage>
</organism>
<evidence type="ECO:0000313" key="7">
    <source>
        <dbReference type="EMBL" id="KAK3897843.1"/>
    </source>
</evidence>
<feature type="region of interest" description="Disordered" evidence="5">
    <location>
        <begin position="88"/>
        <end position="107"/>
    </location>
</feature>
<evidence type="ECO:0000256" key="3">
    <source>
        <dbReference type="ARBA" id="ARBA00022989"/>
    </source>
</evidence>
<proteinExistence type="predicted"/>
<dbReference type="InterPro" id="IPR051694">
    <property type="entry name" value="Immunoregulatory_rcpt-like"/>
</dbReference>
<comment type="caution">
    <text evidence="7">The sequence shown here is derived from an EMBL/GenBank/DDBJ whole genome shotgun (WGS) entry which is preliminary data.</text>
</comment>
<feature type="region of interest" description="Disordered" evidence="5">
    <location>
        <begin position="26"/>
        <end position="83"/>
    </location>
</feature>
<dbReference type="GO" id="GO:0071944">
    <property type="term" value="C:cell periphery"/>
    <property type="evidence" value="ECO:0007669"/>
    <property type="project" value="UniProtKB-ARBA"/>
</dbReference>
<feature type="region of interest" description="Disordered" evidence="5">
    <location>
        <begin position="378"/>
        <end position="417"/>
    </location>
</feature>
<dbReference type="PANTHER" id="PTHR15549">
    <property type="entry name" value="PAIRED IMMUNOGLOBULIN-LIKE TYPE 2 RECEPTOR"/>
    <property type="match status" value="1"/>
</dbReference>
<feature type="compositionally biased region" description="Low complexity" evidence="5">
    <location>
        <begin position="68"/>
        <end position="77"/>
    </location>
</feature>
<feature type="region of interest" description="Disordered" evidence="5">
    <location>
        <begin position="593"/>
        <end position="655"/>
    </location>
</feature>
<dbReference type="PANTHER" id="PTHR15549:SF26">
    <property type="entry name" value="AXIAL BUDDING PATTERN PROTEIN 2-RELATED"/>
    <property type="match status" value="1"/>
</dbReference>